<dbReference type="EMBL" id="MU842857">
    <property type="protein sequence ID" value="KAK2029992.1"/>
    <property type="molecule type" value="Genomic_DNA"/>
</dbReference>
<evidence type="ECO:0000256" key="2">
    <source>
        <dbReference type="ARBA" id="ARBA00012554"/>
    </source>
</evidence>
<dbReference type="PROSITE" id="PS00329">
    <property type="entry name" value="HSP70_2"/>
    <property type="match status" value="1"/>
</dbReference>
<name>A0AAD9HL22_9PEZI</name>
<comment type="catalytic activity">
    <reaction evidence="8">
        <text>ATP + H2O = ADP + phosphate + H(+)</text>
        <dbReference type="Rhea" id="RHEA:13065"/>
        <dbReference type="ChEBI" id="CHEBI:15377"/>
        <dbReference type="ChEBI" id="CHEBI:15378"/>
        <dbReference type="ChEBI" id="CHEBI:30616"/>
        <dbReference type="ChEBI" id="CHEBI:43474"/>
        <dbReference type="ChEBI" id="CHEBI:456216"/>
        <dbReference type="EC" id="3.6.4.10"/>
    </reaction>
</comment>
<dbReference type="GO" id="GO:0016787">
    <property type="term" value="F:hydrolase activity"/>
    <property type="evidence" value="ECO:0007669"/>
    <property type="project" value="UniProtKB-KW"/>
</dbReference>
<dbReference type="Gene3D" id="3.30.30.30">
    <property type="match status" value="1"/>
</dbReference>
<keyword evidence="11" id="KW-1185">Reference proteome</keyword>
<dbReference type="InterPro" id="IPR013126">
    <property type="entry name" value="Hsp_70_fam"/>
</dbReference>
<dbReference type="SUPFAM" id="SSF100934">
    <property type="entry name" value="Heat shock protein 70kD (HSP70), C-terminal subdomain"/>
    <property type="match status" value="1"/>
</dbReference>
<comment type="caution">
    <text evidence="10">The sequence shown here is derived from an EMBL/GenBank/DDBJ whole genome shotgun (WGS) entry which is preliminary data.</text>
</comment>
<organism evidence="10 11">
    <name type="scientific">Colletotrichum zoysiae</name>
    <dbReference type="NCBI Taxonomy" id="1216348"/>
    <lineage>
        <taxon>Eukaryota</taxon>
        <taxon>Fungi</taxon>
        <taxon>Dikarya</taxon>
        <taxon>Ascomycota</taxon>
        <taxon>Pezizomycotina</taxon>
        <taxon>Sordariomycetes</taxon>
        <taxon>Hypocreomycetidae</taxon>
        <taxon>Glomerellales</taxon>
        <taxon>Glomerellaceae</taxon>
        <taxon>Colletotrichum</taxon>
        <taxon>Colletotrichum graminicola species complex</taxon>
    </lineage>
</organism>
<accession>A0AAD9HL22</accession>
<dbReference type="GO" id="GO:0005524">
    <property type="term" value="F:ATP binding"/>
    <property type="evidence" value="ECO:0007669"/>
    <property type="project" value="UniProtKB-KW"/>
</dbReference>
<dbReference type="InterPro" id="IPR018181">
    <property type="entry name" value="Heat_shock_70_CS"/>
</dbReference>
<comment type="subcellular location">
    <subcellularLocation>
        <location evidence="1">Cytoplasm</location>
    </subcellularLocation>
</comment>
<keyword evidence="6 9" id="KW-0067">ATP-binding</keyword>
<dbReference type="FunFam" id="1.20.1270.10:FF:000014">
    <property type="entry name" value="Heat shock protein 70"/>
    <property type="match status" value="1"/>
</dbReference>
<dbReference type="FunFam" id="3.30.420.40:FF:000172">
    <property type="entry name" value="Heat shock 70 kDa protein"/>
    <property type="match status" value="2"/>
</dbReference>
<dbReference type="Gene3D" id="3.30.420.40">
    <property type="match status" value="2"/>
</dbReference>
<evidence type="ECO:0000313" key="10">
    <source>
        <dbReference type="EMBL" id="KAK2029992.1"/>
    </source>
</evidence>
<dbReference type="PROSITE" id="PS00297">
    <property type="entry name" value="HSP70_1"/>
    <property type="match status" value="1"/>
</dbReference>
<dbReference type="SUPFAM" id="SSF53067">
    <property type="entry name" value="Actin-like ATPase domain"/>
    <property type="match status" value="2"/>
</dbReference>
<evidence type="ECO:0000256" key="3">
    <source>
        <dbReference type="ARBA" id="ARBA00022490"/>
    </source>
</evidence>
<evidence type="ECO:0000256" key="9">
    <source>
        <dbReference type="RuleBase" id="RU003322"/>
    </source>
</evidence>
<protein>
    <recommendedName>
        <fullName evidence="2">non-chaperonin molecular chaperone ATPase</fullName>
        <ecNumber evidence="2">3.6.4.10</ecNumber>
    </recommendedName>
</protein>
<dbReference type="Gene3D" id="3.90.640.10">
    <property type="entry name" value="Actin, Chain A, domain 4"/>
    <property type="match status" value="1"/>
</dbReference>
<evidence type="ECO:0000256" key="7">
    <source>
        <dbReference type="ARBA" id="ARBA00023186"/>
    </source>
</evidence>
<dbReference type="SUPFAM" id="SSF100920">
    <property type="entry name" value="Heat shock protein 70kD (HSP70), peptide-binding domain"/>
    <property type="match status" value="1"/>
</dbReference>
<dbReference type="EC" id="3.6.4.10" evidence="2"/>
<dbReference type="FunFam" id="3.90.640.10:FF:000002">
    <property type="entry name" value="Heat shock 70 kDa"/>
    <property type="match status" value="1"/>
</dbReference>
<evidence type="ECO:0000256" key="6">
    <source>
        <dbReference type="ARBA" id="ARBA00022840"/>
    </source>
</evidence>
<sequence length="616" mass="66946">MADEVYDGAIGIDLGTTYSCVATYEGTNVEIIANEQGSFTTPSFVSFTDKERLIGEAAKNQAAMNPVNTVFDVKRLIGRRFDDPTVKKDIESWPFKVVDEGGNPKVQVEYLGETKTFSPQEVSSMVLLKMKEIAEVKIGKKVEKAVITVPAYFNDNQRQATKDAGAIAGLNVLRIINEPTAAAIAYGLGAGKSGKERNVLIYDLGGGTFDVSLLNIQGGVFTVKATAGDTHLGGQDFDTNLLDHCKKDFQRKTKKDLSGDPRALRRLRTACERAKRTLSSGAQTTIEIDSLFDGEDYTTQLTRARFEDLNAKAFNGTLEPVAQVLKDAAIEKSGVDEIVLVGGSTRIPRIQKLLSEFFDGKKLEKSINPDEAVAYGAAVQAGILSGKATSAETADLLLLDVCPLSLGVAMEGNIFAPVVPRGNTVPCLKKRKWTFTTVADNQQTVQFPVYQGERVNCEDNTSLGEFTLAPIPPMRAGEAVLEVVFEVDVNGILKVTATEKTSGRSANITISNSVGKLSSHEIENMISDAEKFKSNDEAFSKRFEAKQQLESYIGRVEEIISDPTLSLKLKRGQKDKIEQQVSEAMAALEITDAGADDLKKQELALKRLVTKAMSSR</sequence>
<dbReference type="FunFam" id="3.30.30.30:FF:000005">
    <property type="entry name" value="Heat shock protein ssb1"/>
    <property type="match status" value="1"/>
</dbReference>
<dbReference type="Gene3D" id="1.20.1270.10">
    <property type="match status" value="1"/>
</dbReference>
<reference evidence="10" key="1">
    <citation type="submission" date="2021-06" db="EMBL/GenBank/DDBJ databases">
        <title>Comparative genomics, transcriptomics and evolutionary studies reveal genomic signatures of adaptation to plant cell wall in hemibiotrophic fungi.</title>
        <authorList>
            <consortium name="DOE Joint Genome Institute"/>
            <person name="Baroncelli R."/>
            <person name="Diaz J.F."/>
            <person name="Benocci T."/>
            <person name="Peng M."/>
            <person name="Battaglia E."/>
            <person name="Haridas S."/>
            <person name="Andreopoulos W."/>
            <person name="Labutti K."/>
            <person name="Pangilinan J."/>
            <person name="Floch G.L."/>
            <person name="Makela M.R."/>
            <person name="Henrissat B."/>
            <person name="Grigoriev I.V."/>
            <person name="Crouch J.A."/>
            <person name="De Vries R.P."/>
            <person name="Sukno S.A."/>
            <person name="Thon M.R."/>
        </authorList>
    </citation>
    <scope>NUCLEOTIDE SEQUENCE</scope>
    <source>
        <strain evidence="10">MAFF235873</strain>
    </source>
</reference>
<comment type="similarity">
    <text evidence="9">Belongs to the heat shock protein 70 family.</text>
</comment>
<dbReference type="Pfam" id="PF00012">
    <property type="entry name" value="HSP70"/>
    <property type="match status" value="1"/>
</dbReference>
<evidence type="ECO:0000256" key="4">
    <source>
        <dbReference type="ARBA" id="ARBA00022741"/>
    </source>
</evidence>
<dbReference type="InterPro" id="IPR029048">
    <property type="entry name" value="HSP70_C_sf"/>
</dbReference>
<dbReference type="FunFam" id="3.30.420.40:FF:000026">
    <property type="entry name" value="Heat shock protein 70"/>
    <property type="match status" value="1"/>
</dbReference>
<dbReference type="NCBIfam" id="NF001413">
    <property type="entry name" value="PRK00290.1"/>
    <property type="match status" value="1"/>
</dbReference>
<dbReference type="Gene3D" id="2.60.34.10">
    <property type="entry name" value="Substrate Binding Domain Of DNAk, Chain A, domain 1"/>
    <property type="match status" value="1"/>
</dbReference>
<dbReference type="InterPro" id="IPR043129">
    <property type="entry name" value="ATPase_NBD"/>
</dbReference>
<proteinExistence type="inferred from homology"/>
<dbReference type="PROSITE" id="PS01036">
    <property type="entry name" value="HSP70_3"/>
    <property type="match status" value="1"/>
</dbReference>
<dbReference type="InterPro" id="IPR029047">
    <property type="entry name" value="HSP70_peptide-bd_sf"/>
</dbReference>
<keyword evidence="7" id="KW-0143">Chaperone</keyword>
<dbReference type="PANTHER" id="PTHR19375">
    <property type="entry name" value="HEAT SHOCK PROTEIN 70KDA"/>
    <property type="match status" value="1"/>
</dbReference>
<keyword evidence="5" id="KW-0378">Hydrolase</keyword>
<evidence type="ECO:0000256" key="8">
    <source>
        <dbReference type="ARBA" id="ARBA00048056"/>
    </source>
</evidence>
<evidence type="ECO:0000256" key="5">
    <source>
        <dbReference type="ARBA" id="ARBA00022801"/>
    </source>
</evidence>
<dbReference type="FunFam" id="2.60.34.10:FF:000004">
    <property type="entry name" value="Heat shock protein SSB1"/>
    <property type="match status" value="1"/>
</dbReference>
<evidence type="ECO:0000313" key="11">
    <source>
        <dbReference type="Proteomes" id="UP001232148"/>
    </source>
</evidence>
<keyword evidence="3" id="KW-0963">Cytoplasm</keyword>
<dbReference type="PRINTS" id="PR00301">
    <property type="entry name" value="HEATSHOCK70"/>
</dbReference>
<dbReference type="Proteomes" id="UP001232148">
    <property type="component" value="Unassembled WGS sequence"/>
</dbReference>
<keyword evidence="4 9" id="KW-0547">Nucleotide-binding</keyword>
<dbReference type="AlphaFoldDB" id="A0AAD9HL22"/>
<evidence type="ECO:0000256" key="1">
    <source>
        <dbReference type="ARBA" id="ARBA00004496"/>
    </source>
</evidence>
<gene>
    <name evidence="10" type="ORF">LX32DRAFT_587571</name>
</gene>
<dbReference type="GO" id="GO:0140662">
    <property type="term" value="F:ATP-dependent protein folding chaperone"/>
    <property type="evidence" value="ECO:0007669"/>
    <property type="project" value="InterPro"/>
</dbReference>
<dbReference type="GO" id="GO:0005737">
    <property type="term" value="C:cytoplasm"/>
    <property type="evidence" value="ECO:0007669"/>
    <property type="project" value="UniProtKB-SubCell"/>
</dbReference>